<dbReference type="InterPro" id="IPR029058">
    <property type="entry name" value="AB_hydrolase_fold"/>
</dbReference>
<evidence type="ECO:0000313" key="2">
    <source>
        <dbReference type="EMBL" id="ESM30380.1"/>
    </source>
</evidence>
<dbReference type="EMBL" id="AYIP01000014">
    <property type="protein sequence ID" value="ESM30380.1"/>
    <property type="molecule type" value="Genomic_DNA"/>
</dbReference>
<proteinExistence type="predicted"/>
<accession>A0ABC9U7T1</accession>
<dbReference type="Gene3D" id="3.40.50.1820">
    <property type="entry name" value="alpha/beta hydrolase"/>
    <property type="match status" value="1"/>
</dbReference>
<evidence type="ECO:0000259" key="1">
    <source>
        <dbReference type="Pfam" id="PF07521"/>
    </source>
</evidence>
<protein>
    <recommendedName>
        <fullName evidence="1">Zn-dependent metallo-hydrolase RNA specificity domain-containing protein</fullName>
    </recommendedName>
</protein>
<feature type="domain" description="Zn-dependent metallo-hydrolase RNA specificity" evidence="1">
    <location>
        <begin position="8"/>
        <end position="38"/>
    </location>
</feature>
<sequence length="49" mass="5802">MSFMNFPLMTYIKEISPRPVLFIHGEKAHMRVLTERFMANSLMPIFNLT</sequence>
<evidence type="ECO:0000313" key="3">
    <source>
        <dbReference type="Proteomes" id="UP000017391"/>
    </source>
</evidence>
<reference evidence="3" key="1">
    <citation type="submission" date="2013-09" db="EMBL/GenBank/DDBJ databases">
        <title>The Genome Sequence of Enterobacter cloacae BWH 31.</title>
        <authorList>
            <consortium name="The Broad Institute Genomics Platform"/>
            <consortium name="The Broad Institute Genome Sequencing Center for Infectious Disease"/>
            <person name="Murphy C."/>
            <person name="Cosimi L."/>
            <person name="Cerqueira G."/>
            <person name="Feldgarden M."/>
            <person name="Hung D."/>
            <person name="Onderdonk A.B."/>
            <person name="Ferraro M.J."/>
            <person name="Hooper D."/>
            <person name="Dekker J."/>
            <person name="O'Brien T."/>
            <person name="Huang S."/>
            <person name="Quan V."/>
            <person name="Ernst C."/>
            <person name="Delaney M."/>
            <person name="DuBois A."/>
            <person name="Young S.K."/>
            <person name="Zeng Q."/>
            <person name="Gargeya S."/>
            <person name="Fitzgerald M."/>
            <person name="Abouelleil A."/>
            <person name="Alvarado L."/>
            <person name="Berlin A.M."/>
            <person name="Chapman S.B."/>
            <person name="Gainer-Dewar J."/>
            <person name="Goldberg J."/>
            <person name="Gnerre S."/>
            <person name="Griggs A."/>
            <person name="Gujja S."/>
            <person name="Hansen M."/>
            <person name="Howarth C."/>
            <person name="Imamovic A."/>
            <person name="Ireland A."/>
            <person name="Larimer J."/>
            <person name="McCowan C."/>
            <person name="Murphy C."/>
            <person name="Pearson M."/>
            <person name="Poon T.W."/>
            <person name="Priest M."/>
            <person name="Roberts A."/>
            <person name="Saif S."/>
            <person name="Shea T."/>
            <person name="Sykes S."/>
            <person name="Wortman J."/>
            <person name="Nusbaum C."/>
            <person name="Birren B."/>
        </authorList>
    </citation>
    <scope>NUCLEOTIDE SEQUENCE [LARGE SCALE GENOMIC DNA]</scope>
    <source>
        <strain evidence="3">BWH 31</strain>
    </source>
</reference>
<name>A0ABC9U7T1_ENTAS</name>
<dbReference type="InterPro" id="IPR011108">
    <property type="entry name" value="RMMBL"/>
</dbReference>
<organism evidence="2 3">
    <name type="scientific">Enterobacter asburiae</name>
    <dbReference type="NCBI Taxonomy" id="61645"/>
    <lineage>
        <taxon>Bacteria</taxon>
        <taxon>Pseudomonadati</taxon>
        <taxon>Pseudomonadota</taxon>
        <taxon>Gammaproteobacteria</taxon>
        <taxon>Enterobacterales</taxon>
        <taxon>Enterobacteriaceae</taxon>
        <taxon>Enterobacter</taxon>
        <taxon>Enterobacter cloacae complex</taxon>
    </lineage>
</organism>
<dbReference type="Pfam" id="PF07521">
    <property type="entry name" value="RMMBL"/>
    <property type="match status" value="1"/>
</dbReference>
<comment type="caution">
    <text evidence="2">The sequence shown here is derived from an EMBL/GenBank/DDBJ whole genome shotgun (WGS) entry which is preliminary data.</text>
</comment>
<dbReference type="Proteomes" id="UP000017391">
    <property type="component" value="Unassembled WGS sequence"/>
</dbReference>
<gene>
    <name evidence="2" type="ORF">L402_03876</name>
</gene>
<dbReference type="AlphaFoldDB" id="A0ABC9U7T1"/>